<organism evidence="7 8">
    <name type="scientific">Pontibacter ummariensis</name>
    <dbReference type="NCBI Taxonomy" id="1610492"/>
    <lineage>
        <taxon>Bacteria</taxon>
        <taxon>Pseudomonadati</taxon>
        <taxon>Bacteroidota</taxon>
        <taxon>Cytophagia</taxon>
        <taxon>Cytophagales</taxon>
        <taxon>Hymenobacteraceae</taxon>
        <taxon>Pontibacter</taxon>
    </lineage>
</organism>
<reference evidence="8" key="1">
    <citation type="submission" date="2017-06" db="EMBL/GenBank/DDBJ databases">
        <authorList>
            <person name="Varghese N."/>
            <person name="Submissions S."/>
        </authorList>
    </citation>
    <scope>NUCLEOTIDE SEQUENCE [LARGE SCALE GENOMIC DNA]</scope>
    <source>
        <strain evidence="8">NKM1</strain>
    </source>
</reference>
<dbReference type="SUPFAM" id="SSF103473">
    <property type="entry name" value="MFS general substrate transporter"/>
    <property type="match status" value="1"/>
</dbReference>
<feature type="transmembrane region" description="Helical" evidence="6">
    <location>
        <begin position="399"/>
        <end position="417"/>
    </location>
</feature>
<dbReference type="Proteomes" id="UP000198432">
    <property type="component" value="Unassembled WGS sequence"/>
</dbReference>
<evidence type="ECO:0000256" key="3">
    <source>
        <dbReference type="ARBA" id="ARBA00022692"/>
    </source>
</evidence>
<accession>A0A239G725</accession>
<evidence type="ECO:0000256" key="6">
    <source>
        <dbReference type="SAM" id="Phobius"/>
    </source>
</evidence>
<keyword evidence="5 6" id="KW-0472">Membrane</keyword>
<dbReference type="InterPro" id="IPR050375">
    <property type="entry name" value="MFS_TsgA-like"/>
</dbReference>
<dbReference type="NCBIfam" id="TIGR00885">
    <property type="entry name" value="fucP"/>
    <property type="match status" value="1"/>
</dbReference>
<evidence type="ECO:0000256" key="5">
    <source>
        <dbReference type="ARBA" id="ARBA00023136"/>
    </source>
</evidence>
<dbReference type="AlphaFoldDB" id="A0A239G725"/>
<feature type="transmembrane region" description="Helical" evidence="6">
    <location>
        <begin position="337"/>
        <end position="356"/>
    </location>
</feature>
<feature type="transmembrane region" description="Helical" evidence="6">
    <location>
        <begin position="284"/>
        <end position="301"/>
    </location>
</feature>
<feature type="transmembrane region" description="Helical" evidence="6">
    <location>
        <begin position="313"/>
        <end position="331"/>
    </location>
</feature>
<feature type="transmembrane region" description="Helical" evidence="6">
    <location>
        <begin position="16"/>
        <end position="36"/>
    </location>
</feature>
<dbReference type="InterPro" id="IPR036259">
    <property type="entry name" value="MFS_trans_sf"/>
</dbReference>
<keyword evidence="3 6" id="KW-0812">Transmembrane</keyword>
<dbReference type="InterPro" id="IPR005275">
    <property type="entry name" value="Lfuc_symporter_FucP"/>
</dbReference>
<dbReference type="OrthoDB" id="9795150at2"/>
<evidence type="ECO:0000256" key="1">
    <source>
        <dbReference type="ARBA" id="ARBA00004429"/>
    </source>
</evidence>
<dbReference type="InterPro" id="IPR011701">
    <property type="entry name" value="MFS"/>
</dbReference>
<dbReference type="PANTHER" id="PTHR43702:SF11">
    <property type="entry name" value="L-FUCOSE-PROTON SYMPORTER"/>
    <property type="match status" value="1"/>
</dbReference>
<feature type="transmembrane region" description="Helical" evidence="6">
    <location>
        <begin position="83"/>
        <end position="102"/>
    </location>
</feature>
<gene>
    <name evidence="7" type="ORF">SAMN06296052_11068</name>
</gene>
<dbReference type="Pfam" id="PF07690">
    <property type="entry name" value="MFS_1"/>
    <property type="match status" value="1"/>
</dbReference>
<feature type="transmembrane region" description="Helical" evidence="6">
    <location>
        <begin position="368"/>
        <end position="387"/>
    </location>
</feature>
<feature type="transmembrane region" description="Helical" evidence="6">
    <location>
        <begin position="196"/>
        <end position="217"/>
    </location>
</feature>
<feature type="transmembrane region" description="Helical" evidence="6">
    <location>
        <begin position="108"/>
        <end position="134"/>
    </location>
</feature>
<keyword evidence="4 6" id="KW-1133">Transmembrane helix</keyword>
<feature type="transmembrane region" description="Helical" evidence="6">
    <location>
        <begin position="56"/>
        <end position="76"/>
    </location>
</feature>
<protein>
    <submittedName>
        <fullName evidence="7">MFS transporter, FHS family, L-fucose permease</fullName>
    </submittedName>
</protein>
<feature type="transmembrane region" description="Helical" evidence="6">
    <location>
        <begin position="247"/>
        <end position="272"/>
    </location>
</feature>
<evidence type="ECO:0000313" key="7">
    <source>
        <dbReference type="EMBL" id="SNS64243.1"/>
    </source>
</evidence>
<keyword evidence="2" id="KW-1003">Cell membrane</keyword>
<evidence type="ECO:0000313" key="8">
    <source>
        <dbReference type="Proteomes" id="UP000198432"/>
    </source>
</evidence>
<dbReference type="EMBL" id="FZOQ01000010">
    <property type="protein sequence ID" value="SNS64243.1"/>
    <property type="molecule type" value="Genomic_DNA"/>
</dbReference>
<dbReference type="GO" id="GO:0015535">
    <property type="term" value="F:fucose:proton symporter activity"/>
    <property type="evidence" value="ECO:0007669"/>
    <property type="project" value="InterPro"/>
</dbReference>
<dbReference type="CDD" id="cd17394">
    <property type="entry name" value="MFS_FucP_like"/>
    <property type="match status" value="1"/>
</dbReference>
<proteinExistence type="predicted"/>
<dbReference type="GO" id="GO:0005886">
    <property type="term" value="C:plasma membrane"/>
    <property type="evidence" value="ECO:0007669"/>
    <property type="project" value="UniProtKB-SubCell"/>
</dbReference>
<comment type="subcellular location">
    <subcellularLocation>
        <location evidence="1">Cell inner membrane</location>
        <topology evidence="1">Multi-pass membrane protein</topology>
    </subcellularLocation>
</comment>
<sequence length="445" mass="48493">MAADTTKRTLIRSGNIWPFLLITSLFFLWGLANNMTDTLLAAFKRIMSMSDFQTSWIQMAFYGAYFCLALPAAILIKKYTYKTGILVGLGLFILGSLLFYPASMTMAYGHFLMALYVLAGGLSILETAANPYIIAMGPEETGTRRLNLAQSFNPIGSITGVLLSKLFILSQLNLSSAEERAAMSQEQLAAIQSDELTAVMGPYVGVALFLVLIWLAVKFTDMPKASDGNENLDLLPTFKRLVRTPHYVWAVIAQFFYVGAQICVWSYTIRYVMQEIRLNEEDASSYYMAALMLFMVSRFIFTALMKYVSPRKLLLISAVAASACTLVVIYGSGYVGAYALIAISGCMSLMFPTIYGMGIRGLGDDTKIGGSGLIMAILGGAVITSVQGYVSDLTQDISLAFYVPLVCFVVVALYAVLSGRLERRNPHELGDQAEALPSGALQGAG</sequence>
<keyword evidence="8" id="KW-1185">Reference proteome</keyword>
<dbReference type="Gene3D" id="1.20.1250.20">
    <property type="entry name" value="MFS general substrate transporter like domains"/>
    <property type="match status" value="2"/>
</dbReference>
<name>A0A239G725_9BACT</name>
<dbReference type="PANTHER" id="PTHR43702">
    <property type="entry name" value="L-FUCOSE-PROTON SYMPORTER"/>
    <property type="match status" value="1"/>
</dbReference>
<feature type="transmembrane region" description="Helical" evidence="6">
    <location>
        <begin position="155"/>
        <end position="176"/>
    </location>
</feature>
<dbReference type="RefSeq" id="WP_089319482.1">
    <property type="nucleotide sequence ID" value="NZ_FZOQ01000010.1"/>
</dbReference>
<evidence type="ECO:0000256" key="2">
    <source>
        <dbReference type="ARBA" id="ARBA00022475"/>
    </source>
</evidence>
<evidence type="ECO:0000256" key="4">
    <source>
        <dbReference type="ARBA" id="ARBA00022989"/>
    </source>
</evidence>